<protein>
    <submittedName>
        <fullName evidence="3">AMP-binding protein</fullName>
    </submittedName>
</protein>
<feature type="domain" description="AMP-binding enzyme C-terminal" evidence="2">
    <location>
        <begin position="432"/>
        <end position="507"/>
    </location>
</feature>
<dbReference type="EMBL" id="WTYO01000010">
    <property type="protein sequence ID" value="MXO69968.1"/>
    <property type="molecule type" value="Genomic_DNA"/>
</dbReference>
<organism evidence="3 4">
    <name type="scientific">Pelagerythrobacter marinus</name>
    <dbReference type="NCBI Taxonomy" id="538382"/>
    <lineage>
        <taxon>Bacteria</taxon>
        <taxon>Pseudomonadati</taxon>
        <taxon>Pseudomonadota</taxon>
        <taxon>Alphaproteobacteria</taxon>
        <taxon>Sphingomonadales</taxon>
        <taxon>Erythrobacteraceae</taxon>
        <taxon>Pelagerythrobacter</taxon>
    </lineage>
</organism>
<proteinExistence type="predicted"/>
<feature type="domain" description="AMP-dependent synthetase/ligase" evidence="1">
    <location>
        <begin position="31"/>
        <end position="385"/>
    </location>
</feature>
<dbReference type="InterPro" id="IPR050237">
    <property type="entry name" value="ATP-dep_AMP-bd_enzyme"/>
</dbReference>
<dbReference type="Proteomes" id="UP000444401">
    <property type="component" value="Unassembled WGS sequence"/>
</dbReference>
<evidence type="ECO:0000259" key="1">
    <source>
        <dbReference type="Pfam" id="PF00501"/>
    </source>
</evidence>
<dbReference type="InterPro" id="IPR025110">
    <property type="entry name" value="AMP-bd_C"/>
</dbReference>
<dbReference type="InterPro" id="IPR045851">
    <property type="entry name" value="AMP-bd_C_sf"/>
</dbReference>
<keyword evidence="4" id="KW-1185">Reference proteome</keyword>
<accession>A0ABW9V0I8</accession>
<dbReference type="RefSeq" id="WP_160734566.1">
    <property type="nucleotide sequence ID" value="NZ_WTYO01000010.1"/>
</dbReference>
<evidence type="ECO:0000259" key="2">
    <source>
        <dbReference type="Pfam" id="PF13193"/>
    </source>
</evidence>
<dbReference type="InterPro" id="IPR000873">
    <property type="entry name" value="AMP-dep_synth/lig_dom"/>
</dbReference>
<sequence length="527" mass="55332">MKKPDVAPSVADDDGTAYSRAPFLTVIDMFWDAVDTAGERIALIDGDRTISYRGYGAAVAALANRLNAIGVAGERVAMLVPNSIEANVAIYAVLAARAQVALLNPGYAAQELAPLLEIARPRMIISATDGAEAALALAAAHGIAHVLVVGAGELAIDALVAEAAERPVASIAGDDLATLLFTGGTTGVPKGVDRPHCTLMETVHGMHQAWPTRIDREVWLNVAPVFHVWGLLMGCLDPVYGRSPVVILPRYQPDLVLAAIERHRATVFSGGPAAIYVGLLAAAGIDRTNLSSLRICPGGGSPFLMETLTAWSAKVGVPIVEAFGMTEAGPICANPTDGSHRLGTVGRPLPGLEVSIVALNDPECVVPIGELGEIRIRGSRVVNAYRGLGAGRADGWLYTGDVGLFDSDGYLRLVDRTKDMLIVGGFNVYPREIEEVLAQHPAVAEAAVVGTPDARKGEVPAAFARLREGTTVEAAELVDYCAARLVTYKRPRSVSLIGTIPKTPANKICRKTLAALAAEAQRDGATE</sequence>
<dbReference type="PANTHER" id="PTHR43767:SF1">
    <property type="entry name" value="NONRIBOSOMAL PEPTIDE SYNTHASE PES1 (EUROFUNG)-RELATED"/>
    <property type="match status" value="1"/>
</dbReference>
<evidence type="ECO:0000313" key="3">
    <source>
        <dbReference type="EMBL" id="MXO69968.1"/>
    </source>
</evidence>
<dbReference type="PROSITE" id="PS00455">
    <property type="entry name" value="AMP_BINDING"/>
    <property type="match status" value="1"/>
</dbReference>
<gene>
    <name evidence="3" type="ORF">GRI72_14220</name>
</gene>
<name>A0ABW9V0I8_9SPHN</name>
<dbReference type="Gene3D" id="3.40.50.12780">
    <property type="entry name" value="N-terminal domain of ligase-like"/>
    <property type="match status" value="1"/>
</dbReference>
<dbReference type="PANTHER" id="PTHR43767">
    <property type="entry name" value="LONG-CHAIN-FATTY-ACID--COA LIGASE"/>
    <property type="match status" value="1"/>
</dbReference>
<dbReference type="Gene3D" id="3.30.300.30">
    <property type="match status" value="1"/>
</dbReference>
<reference evidence="3 4" key="1">
    <citation type="submission" date="2019-12" db="EMBL/GenBank/DDBJ databases">
        <title>Genomic-based taxomic classification of the family Erythrobacteraceae.</title>
        <authorList>
            <person name="Xu L."/>
        </authorList>
    </citation>
    <scope>NUCLEOTIDE SEQUENCE [LARGE SCALE GENOMIC DNA]</scope>
    <source>
        <strain evidence="3 4">H32</strain>
    </source>
</reference>
<evidence type="ECO:0000313" key="4">
    <source>
        <dbReference type="Proteomes" id="UP000444401"/>
    </source>
</evidence>
<dbReference type="InterPro" id="IPR020845">
    <property type="entry name" value="AMP-binding_CS"/>
</dbReference>
<dbReference type="SUPFAM" id="SSF56801">
    <property type="entry name" value="Acetyl-CoA synthetase-like"/>
    <property type="match status" value="1"/>
</dbReference>
<comment type="caution">
    <text evidence="3">The sequence shown here is derived from an EMBL/GenBank/DDBJ whole genome shotgun (WGS) entry which is preliminary data.</text>
</comment>
<dbReference type="Pfam" id="PF00501">
    <property type="entry name" value="AMP-binding"/>
    <property type="match status" value="1"/>
</dbReference>
<dbReference type="Pfam" id="PF13193">
    <property type="entry name" value="AMP-binding_C"/>
    <property type="match status" value="1"/>
</dbReference>
<dbReference type="InterPro" id="IPR042099">
    <property type="entry name" value="ANL_N_sf"/>
</dbReference>